<reference evidence="2" key="1">
    <citation type="submission" date="2020-05" db="UniProtKB">
        <authorList>
            <consortium name="EnsemblMetazoa"/>
        </authorList>
    </citation>
    <scope>IDENTIFICATION</scope>
    <source>
        <strain evidence="2">BB02</strain>
    </source>
</reference>
<organism evidence="2 3">
    <name type="scientific">Biomphalaria glabrata</name>
    <name type="common">Bloodfluke planorb</name>
    <name type="synonym">Freshwater snail</name>
    <dbReference type="NCBI Taxonomy" id="6526"/>
    <lineage>
        <taxon>Eukaryota</taxon>
        <taxon>Metazoa</taxon>
        <taxon>Spiralia</taxon>
        <taxon>Lophotrochozoa</taxon>
        <taxon>Mollusca</taxon>
        <taxon>Gastropoda</taxon>
        <taxon>Heterobranchia</taxon>
        <taxon>Euthyneura</taxon>
        <taxon>Panpulmonata</taxon>
        <taxon>Hygrophila</taxon>
        <taxon>Lymnaeoidea</taxon>
        <taxon>Planorbidae</taxon>
        <taxon>Biomphalaria</taxon>
    </lineage>
</organism>
<name>A0A2C9KUQ5_BIOGL</name>
<accession>A0A2C9KUQ5</accession>
<evidence type="ECO:0000256" key="1">
    <source>
        <dbReference type="SAM" id="Phobius"/>
    </source>
</evidence>
<evidence type="ECO:0000313" key="3">
    <source>
        <dbReference type="Proteomes" id="UP000076420"/>
    </source>
</evidence>
<dbReference type="EnsemblMetazoa" id="BGLB023755-RA">
    <property type="protein sequence ID" value="BGLB023755-PA"/>
    <property type="gene ID" value="BGLB023755"/>
</dbReference>
<gene>
    <name evidence="2" type="primary">106074182</name>
</gene>
<feature type="transmembrane region" description="Helical" evidence="1">
    <location>
        <begin position="74"/>
        <end position="95"/>
    </location>
</feature>
<dbReference type="AlphaFoldDB" id="A0A2C9KUQ5"/>
<keyword evidence="1" id="KW-1133">Transmembrane helix</keyword>
<dbReference type="KEGG" id="bgt:106074182"/>
<keyword evidence="1" id="KW-0472">Membrane</keyword>
<dbReference type="VEuPathDB" id="VectorBase:BGLB023755"/>
<dbReference type="Proteomes" id="UP000076420">
    <property type="component" value="Unassembled WGS sequence"/>
</dbReference>
<proteinExistence type="predicted"/>
<evidence type="ECO:0000313" key="2">
    <source>
        <dbReference type="EnsemblMetazoa" id="BGLB023755-PA"/>
    </source>
</evidence>
<keyword evidence="1" id="KW-0812">Transmembrane</keyword>
<protein>
    <submittedName>
        <fullName evidence="2">Uncharacterized protein</fullName>
    </submittedName>
</protein>
<sequence>MSDDTYTNFAKKQYRHLFYELAVRSNRAAEMMYTSAAAAEKTYLNCRDNWSYGLFILGIITTAATTAWNNANLVTNSSLIIFVLGLLSSIAGFVFKTVESRIEPLRNYFEKSSQIYIHAASNWQKLEQQAVIYLLKIENPSISLTDIESKYSELIEFRAEITRSVIVPKQTYEEATYTETLERIKKKQTLVTDAIKENIYKIEEVGRPALVAFDVRTRRDAAPANSRRTDTLSCENCDRVCRSKSGLNSHTKSCLRRRRNQHQ</sequence>
<feature type="transmembrane region" description="Helical" evidence="1">
    <location>
        <begin position="50"/>
        <end position="68"/>
    </location>
</feature>